<keyword evidence="2" id="KW-0808">Transferase</keyword>
<comment type="catalytic activity">
    <reaction evidence="1">
        <text>L-glutamyl-tRNA(Gln) + L-glutamine + ATP + H2O = L-glutaminyl-tRNA(Gln) + L-glutamate + ADP + phosphate + H(+)</text>
        <dbReference type="Rhea" id="RHEA:17521"/>
        <dbReference type="Rhea" id="RHEA-COMP:9681"/>
        <dbReference type="Rhea" id="RHEA-COMP:9684"/>
        <dbReference type="ChEBI" id="CHEBI:15377"/>
        <dbReference type="ChEBI" id="CHEBI:15378"/>
        <dbReference type="ChEBI" id="CHEBI:29985"/>
        <dbReference type="ChEBI" id="CHEBI:30616"/>
        <dbReference type="ChEBI" id="CHEBI:43474"/>
        <dbReference type="ChEBI" id="CHEBI:58359"/>
        <dbReference type="ChEBI" id="CHEBI:78520"/>
        <dbReference type="ChEBI" id="CHEBI:78521"/>
        <dbReference type="ChEBI" id="CHEBI:456216"/>
    </reaction>
</comment>
<evidence type="ECO:0000313" key="2">
    <source>
        <dbReference type="EMBL" id="QEX23088.1"/>
    </source>
</evidence>
<dbReference type="GO" id="GO:0016740">
    <property type="term" value="F:transferase activity"/>
    <property type="evidence" value="ECO:0007669"/>
    <property type="project" value="UniProtKB-KW"/>
</dbReference>
<protein>
    <recommendedName>
        <fullName evidence="1">Aspartyl/glutamyl-tRNA(Asn/Gln) amidotransferase subunit C</fullName>
        <shortName evidence="1">Asp/Glu-ADT subunit C</shortName>
        <ecNumber evidence="1">6.3.5.-</ecNumber>
    </recommendedName>
</protein>
<dbReference type="PANTHER" id="PTHR15004:SF0">
    <property type="entry name" value="GLUTAMYL-TRNA(GLN) AMIDOTRANSFERASE SUBUNIT C, MITOCHONDRIAL"/>
    <property type="match status" value="1"/>
</dbReference>
<dbReference type="EC" id="6.3.5.-" evidence="1"/>
<dbReference type="GO" id="GO:0050567">
    <property type="term" value="F:glutaminyl-tRNA synthase (glutamine-hydrolyzing) activity"/>
    <property type="evidence" value="ECO:0007669"/>
    <property type="project" value="UniProtKB-UniRule"/>
</dbReference>
<reference evidence="2 3" key="1">
    <citation type="submission" date="2019-08" db="EMBL/GenBank/DDBJ databases">
        <title>Hyperibacter terrae gen. nov., sp. nov. and Hyperibacter viscosus sp. nov., two new members in the family Rhodospirillaceae isolated from the rhizosphere of Hypericum perforatum.</title>
        <authorList>
            <person name="Noviana Z."/>
        </authorList>
    </citation>
    <scope>NUCLEOTIDE SEQUENCE [LARGE SCALE GENOMIC DNA]</scope>
    <source>
        <strain evidence="2 3">R5959</strain>
    </source>
</reference>
<keyword evidence="1" id="KW-0436">Ligase</keyword>
<dbReference type="HAMAP" id="MF_00122">
    <property type="entry name" value="GatC"/>
    <property type="match status" value="1"/>
</dbReference>
<dbReference type="InterPro" id="IPR036113">
    <property type="entry name" value="Asp/Glu-ADT_sf_sub_c"/>
</dbReference>
<comment type="similarity">
    <text evidence="1">Belongs to the GatC family.</text>
</comment>
<dbReference type="GO" id="GO:0005524">
    <property type="term" value="F:ATP binding"/>
    <property type="evidence" value="ECO:0007669"/>
    <property type="project" value="UniProtKB-KW"/>
</dbReference>
<accession>A0A5J6MZ99</accession>
<proteinExistence type="inferred from homology"/>
<dbReference type="GO" id="GO:0070681">
    <property type="term" value="P:glutaminyl-tRNAGln biosynthesis via transamidation"/>
    <property type="evidence" value="ECO:0007669"/>
    <property type="project" value="TreeGrafter"/>
</dbReference>
<dbReference type="SUPFAM" id="SSF141000">
    <property type="entry name" value="Glu-tRNAGln amidotransferase C subunit"/>
    <property type="match status" value="1"/>
</dbReference>
<dbReference type="PANTHER" id="PTHR15004">
    <property type="entry name" value="GLUTAMYL-TRNA(GLN) AMIDOTRANSFERASE SUBUNIT C, MITOCHONDRIAL"/>
    <property type="match status" value="1"/>
</dbReference>
<dbReference type="GO" id="GO:0050566">
    <property type="term" value="F:asparaginyl-tRNA synthase (glutamine-hydrolyzing) activity"/>
    <property type="evidence" value="ECO:0007669"/>
    <property type="project" value="RHEA"/>
</dbReference>
<gene>
    <name evidence="1 2" type="primary">gatC</name>
    <name evidence="2" type="ORF">FRZ61_30230</name>
</gene>
<comment type="function">
    <text evidence="1">Allows the formation of correctly charged Asn-tRNA(Asn) or Gln-tRNA(Gln) through the transamidation of misacylated Asp-tRNA(Asn) or Glu-tRNA(Gln) in organisms which lack either or both of asparaginyl-tRNA or glutaminyl-tRNA synthetases. The reaction takes place in the presence of glutamine and ATP through an activated phospho-Asp-tRNA(Asn) or phospho-Glu-tRNA(Gln).</text>
</comment>
<dbReference type="Proteomes" id="UP000325797">
    <property type="component" value="Chromosome"/>
</dbReference>
<dbReference type="NCBIfam" id="TIGR00135">
    <property type="entry name" value="gatC"/>
    <property type="match status" value="1"/>
</dbReference>
<name>A0A5J6MZ99_9PROT</name>
<dbReference type="EMBL" id="CP042582">
    <property type="protein sequence ID" value="QEX23088.1"/>
    <property type="molecule type" value="Genomic_DNA"/>
</dbReference>
<dbReference type="AlphaFoldDB" id="A0A5J6MZ99"/>
<sequence length="121" mass="13517">MIFSRPPDIPLTIETRPFPGPILRIRMSLDRKTVAHIATLARIRLKDEELDLYAKELDGILHWVEQLNAVDVSGVEPMSGVGRFALPKRKDEVTDGNCRDRILANAPEPAAGFFSVPKVVE</sequence>
<evidence type="ECO:0000256" key="1">
    <source>
        <dbReference type="HAMAP-Rule" id="MF_00122"/>
    </source>
</evidence>
<keyword evidence="3" id="KW-1185">Reference proteome</keyword>
<dbReference type="GO" id="GO:0006412">
    <property type="term" value="P:translation"/>
    <property type="evidence" value="ECO:0007669"/>
    <property type="project" value="UniProtKB-UniRule"/>
</dbReference>
<dbReference type="Pfam" id="PF02686">
    <property type="entry name" value="GatC"/>
    <property type="match status" value="1"/>
</dbReference>
<evidence type="ECO:0000313" key="3">
    <source>
        <dbReference type="Proteomes" id="UP000325797"/>
    </source>
</evidence>
<dbReference type="InterPro" id="IPR003837">
    <property type="entry name" value="GatC"/>
</dbReference>
<keyword evidence="1" id="KW-0648">Protein biosynthesis</keyword>
<dbReference type="Gene3D" id="1.10.20.60">
    <property type="entry name" value="Glu-tRNAGln amidotransferase C subunit, N-terminal domain"/>
    <property type="match status" value="1"/>
</dbReference>
<organism evidence="2 3">
    <name type="scientific">Hypericibacter adhaerens</name>
    <dbReference type="NCBI Taxonomy" id="2602016"/>
    <lineage>
        <taxon>Bacteria</taxon>
        <taxon>Pseudomonadati</taxon>
        <taxon>Pseudomonadota</taxon>
        <taxon>Alphaproteobacteria</taxon>
        <taxon>Rhodospirillales</taxon>
        <taxon>Dongiaceae</taxon>
        <taxon>Hypericibacter</taxon>
    </lineage>
</organism>
<comment type="catalytic activity">
    <reaction evidence="1">
        <text>L-aspartyl-tRNA(Asn) + L-glutamine + ATP + H2O = L-asparaginyl-tRNA(Asn) + L-glutamate + ADP + phosphate + 2 H(+)</text>
        <dbReference type="Rhea" id="RHEA:14513"/>
        <dbReference type="Rhea" id="RHEA-COMP:9674"/>
        <dbReference type="Rhea" id="RHEA-COMP:9677"/>
        <dbReference type="ChEBI" id="CHEBI:15377"/>
        <dbReference type="ChEBI" id="CHEBI:15378"/>
        <dbReference type="ChEBI" id="CHEBI:29985"/>
        <dbReference type="ChEBI" id="CHEBI:30616"/>
        <dbReference type="ChEBI" id="CHEBI:43474"/>
        <dbReference type="ChEBI" id="CHEBI:58359"/>
        <dbReference type="ChEBI" id="CHEBI:78515"/>
        <dbReference type="ChEBI" id="CHEBI:78516"/>
        <dbReference type="ChEBI" id="CHEBI:456216"/>
    </reaction>
</comment>
<dbReference type="KEGG" id="hadh:FRZ61_30230"/>
<dbReference type="GO" id="GO:0006450">
    <property type="term" value="P:regulation of translational fidelity"/>
    <property type="evidence" value="ECO:0007669"/>
    <property type="project" value="InterPro"/>
</dbReference>
<keyword evidence="1" id="KW-0067">ATP-binding</keyword>
<keyword evidence="1" id="KW-0547">Nucleotide-binding</keyword>
<comment type="subunit">
    <text evidence="1">Heterotrimer of A, B and C subunits.</text>
</comment>